<evidence type="ECO:0000256" key="5">
    <source>
        <dbReference type="ARBA" id="ARBA00022889"/>
    </source>
</evidence>
<evidence type="ECO:0000259" key="7">
    <source>
        <dbReference type="PROSITE" id="PS50234"/>
    </source>
</evidence>
<keyword evidence="6" id="KW-0732">Signal</keyword>
<reference evidence="8" key="1">
    <citation type="submission" date="2025-08" db="UniProtKB">
        <authorList>
            <consortium name="Ensembl"/>
        </authorList>
    </citation>
    <scope>IDENTIFICATION</scope>
</reference>
<dbReference type="PROSITE" id="PS50234">
    <property type="entry name" value="VWFA"/>
    <property type="match status" value="1"/>
</dbReference>
<keyword evidence="5" id="KW-0130">Cell adhesion</keyword>
<feature type="domain" description="VWFA" evidence="7">
    <location>
        <begin position="37"/>
        <end position="224"/>
    </location>
</feature>
<evidence type="ECO:0000256" key="3">
    <source>
        <dbReference type="ARBA" id="ARBA00022530"/>
    </source>
</evidence>
<sequence>IRVTRFLIILLILEVYSCDYFRLRNCIDQNKTECPITVYFVIDTSESVALQTDPIESLVNHSKKFVTQFVNKLANEVYQQQISINWQIGGLHFSDIVIIFSSLTQDKALFNDRLKNIRYIGRGTFTDCALSNMTAQMPLNSLGANYAVVITDGHVTGHPCGGMKQQADRARDAGIKLFAVAPSQKIYEHGLQEIANLPHELFRNNYATLKKGTVDEDTETMDKIIQVMVRTDA</sequence>
<dbReference type="FunFam" id="3.40.50.410:FF:000026">
    <property type="entry name" value="Collagen, type VI, alpha 1"/>
    <property type="match status" value="1"/>
</dbReference>
<dbReference type="PANTHER" id="PTHR24020">
    <property type="entry name" value="COLLAGEN ALPHA"/>
    <property type="match status" value="1"/>
</dbReference>
<keyword evidence="2" id="KW-0964">Secreted</keyword>
<comment type="subcellular location">
    <subcellularLocation>
        <location evidence="1">Secreted</location>
        <location evidence="1">Extracellular space</location>
        <location evidence="1">Extracellular matrix</location>
    </subcellularLocation>
</comment>
<accession>A0A670Y2C9</accession>
<feature type="signal peptide" evidence="6">
    <location>
        <begin position="1"/>
        <end position="18"/>
    </location>
</feature>
<reference evidence="8" key="2">
    <citation type="submission" date="2025-09" db="UniProtKB">
        <authorList>
            <consortium name="Ensembl"/>
        </authorList>
    </citation>
    <scope>IDENTIFICATION</scope>
</reference>
<protein>
    <recommendedName>
        <fullName evidence="7">VWFA domain-containing protein</fullName>
    </recommendedName>
</protein>
<dbReference type="GeneTree" id="ENSGT01030000235116"/>
<evidence type="ECO:0000256" key="1">
    <source>
        <dbReference type="ARBA" id="ARBA00004498"/>
    </source>
</evidence>
<proteinExistence type="predicted"/>
<dbReference type="Pfam" id="PF00092">
    <property type="entry name" value="VWA"/>
    <property type="match status" value="1"/>
</dbReference>
<dbReference type="OMA" id="GHPCGGM"/>
<dbReference type="SUPFAM" id="SSF53300">
    <property type="entry name" value="vWA-like"/>
    <property type="match status" value="1"/>
</dbReference>
<dbReference type="Ensembl" id="ENSPTXT00000005302.1">
    <property type="protein sequence ID" value="ENSPTXP00000005148.1"/>
    <property type="gene ID" value="ENSPTXG00000003775.1"/>
</dbReference>
<evidence type="ECO:0000313" key="8">
    <source>
        <dbReference type="Ensembl" id="ENSPTXP00000005148.1"/>
    </source>
</evidence>
<dbReference type="AlphaFoldDB" id="A0A670Y2C9"/>
<feature type="chain" id="PRO_5025336215" description="VWFA domain-containing protein" evidence="6">
    <location>
        <begin position="19"/>
        <end position="233"/>
    </location>
</feature>
<dbReference type="InterPro" id="IPR002035">
    <property type="entry name" value="VWF_A"/>
</dbReference>
<dbReference type="InterPro" id="IPR036465">
    <property type="entry name" value="vWFA_dom_sf"/>
</dbReference>
<keyword evidence="9" id="KW-1185">Reference proteome</keyword>
<organism evidence="8 9">
    <name type="scientific">Pseudonaja textilis</name>
    <name type="common">Eastern brown snake</name>
    <dbReference type="NCBI Taxonomy" id="8673"/>
    <lineage>
        <taxon>Eukaryota</taxon>
        <taxon>Metazoa</taxon>
        <taxon>Chordata</taxon>
        <taxon>Craniata</taxon>
        <taxon>Vertebrata</taxon>
        <taxon>Euteleostomi</taxon>
        <taxon>Lepidosauria</taxon>
        <taxon>Squamata</taxon>
        <taxon>Bifurcata</taxon>
        <taxon>Unidentata</taxon>
        <taxon>Episquamata</taxon>
        <taxon>Toxicofera</taxon>
        <taxon>Serpentes</taxon>
        <taxon>Colubroidea</taxon>
        <taxon>Elapidae</taxon>
        <taxon>Hydrophiinae</taxon>
        <taxon>Pseudonaja</taxon>
    </lineage>
</organism>
<dbReference type="PANTHER" id="PTHR24020:SF29">
    <property type="entry name" value="COLLAGEN ALPHA-2(VI) CHAIN"/>
    <property type="match status" value="1"/>
</dbReference>
<name>A0A670Y2C9_PSETE</name>
<keyword evidence="4" id="KW-0677">Repeat</keyword>
<evidence type="ECO:0000256" key="4">
    <source>
        <dbReference type="ARBA" id="ARBA00022737"/>
    </source>
</evidence>
<evidence type="ECO:0000313" key="9">
    <source>
        <dbReference type="Proteomes" id="UP000472273"/>
    </source>
</evidence>
<dbReference type="Proteomes" id="UP000472273">
    <property type="component" value="Unplaced"/>
</dbReference>
<dbReference type="GO" id="GO:0007155">
    <property type="term" value="P:cell adhesion"/>
    <property type="evidence" value="ECO:0007669"/>
    <property type="project" value="UniProtKB-KW"/>
</dbReference>
<dbReference type="Gene3D" id="3.40.50.410">
    <property type="entry name" value="von Willebrand factor, type A domain"/>
    <property type="match status" value="1"/>
</dbReference>
<evidence type="ECO:0000256" key="2">
    <source>
        <dbReference type="ARBA" id="ARBA00022525"/>
    </source>
</evidence>
<evidence type="ECO:0000256" key="6">
    <source>
        <dbReference type="SAM" id="SignalP"/>
    </source>
</evidence>
<dbReference type="GO" id="GO:0005615">
    <property type="term" value="C:extracellular space"/>
    <property type="evidence" value="ECO:0007669"/>
    <property type="project" value="TreeGrafter"/>
</dbReference>
<keyword evidence="3" id="KW-0272">Extracellular matrix</keyword>
<dbReference type="SMART" id="SM00327">
    <property type="entry name" value="VWA"/>
    <property type="match status" value="1"/>
</dbReference>
<dbReference type="InterPro" id="IPR050525">
    <property type="entry name" value="ECM_Assembly_Org"/>
</dbReference>